<comment type="caution">
    <text evidence="2">The sequence shown here is derived from an EMBL/GenBank/DDBJ whole genome shotgun (WGS) entry which is preliminary data.</text>
</comment>
<accession>A0A2S9IF68</accession>
<name>A0A2S9IF68_9GAMM</name>
<gene>
    <name evidence="2" type="ORF">CQW29_06405</name>
</gene>
<evidence type="ECO:0000256" key="1">
    <source>
        <dbReference type="SAM" id="Phobius"/>
    </source>
</evidence>
<evidence type="ECO:0000313" key="2">
    <source>
        <dbReference type="EMBL" id="PRD16436.1"/>
    </source>
</evidence>
<keyword evidence="1" id="KW-0472">Membrane</keyword>
<protein>
    <submittedName>
        <fullName evidence="2">Uncharacterized protein</fullName>
    </submittedName>
</protein>
<dbReference type="EMBL" id="PDET01000003">
    <property type="protein sequence ID" value="PRD16436.1"/>
    <property type="molecule type" value="Genomic_DNA"/>
</dbReference>
<dbReference type="AlphaFoldDB" id="A0A2S9IF68"/>
<keyword evidence="1" id="KW-0812">Transmembrane</keyword>
<dbReference type="PROSITE" id="PS51257">
    <property type="entry name" value="PROKAR_LIPOPROTEIN"/>
    <property type="match status" value="1"/>
</dbReference>
<reference evidence="2 3" key="1">
    <citation type="submission" date="2017-10" db="EMBL/GenBank/DDBJ databases">
        <title>Draft genome of two endophytic bacteria isolated from 'guarana' Paullinia cupana (Mart.) Ducke.</title>
        <authorList>
            <person name="Siqueira K.A."/>
            <person name="Liotti R.G."/>
            <person name="Mendes T.A."/>
            <person name="Soares M.A."/>
        </authorList>
    </citation>
    <scope>NUCLEOTIDE SEQUENCE [LARGE SCALE GENOMIC DNA]</scope>
    <source>
        <strain evidence="2 3">342</strain>
    </source>
</reference>
<proteinExistence type="predicted"/>
<evidence type="ECO:0000313" key="3">
    <source>
        <dbReference type="Proteomes" id="UP000239181"/>
    </source>
</evidence>
<sequence length="87" mass="9827">MNKKERGKGGCLMLMLAACVFIAAVYGVMILCMTMQDKSSAKENSLKQIDSCNQTEREGKDKIRDYFDNESCTELIKQHAAKFKNEP</sequence>
<keyword evidence="3" id="KW-1185">Reference proteome</keyword>
<keyword evidence="1" id="KW-1133">Transmembrane helix</keyword>
<organism evidence="2 3">
    <name type="scientific">Pantoea coffeiphila</name>
    <dbReference type="NCBI Taxonomy" id="1465635"/>
    <lineage>
        <taxon>Bacteria</taxon>
        <taxon>Pseudomonadati</taxon>
        <taxon>Pseudomonadota</taxon>
        <taxon>Gammaproteobacteria</taxon>
        <taxon>Enterobacterales</taxon>
        <taxon>Erwiniaceae</taxon>
        <taxon>Pantoea</taxon>
    </lineage>
</organism>
<feature type="transmembrane region" description="Helical" evidence="1">
    <location>
        <begin position="12"/>
        <end position="31"/>
    </location>
</feature>
<dbReference type="Proteomes" id="UP000239181">
    <property type="component" value="Unassembled WGS sequence"/>
</dbReference>